<proteinExistence type="predicted"/>
<organism evidence="1 2">
    <name type="scientific">Trichormus variabilis SAG 1403-4b</name>
    <dbReference type="NCBI Taxonomy" id="447716"/>
    <lineage>
        <taxon>Bacteria</taxon>
        <taxon>Bacillati</taxon>
        <taxon>Cyanobacteriota</taxon>
        <taxon>Cyanophyceae</taxon>
        <taxon>Nostocales</taxon>
        <taxon>Nostocaceae</taxon>
        <taxon>Trichormus</taxon>
    </lineage>
</organism>
<dbReference type="RefSeq" id="WP_127056300.1">
    <property type="nucleotide sequence ID" value="NZ_RSCM01000020.1"/>
</dbReference>
<keyword evidence="2" id="KW-1185">Reference proteome</keyword>
<protein>
    <submittedName>
        <fullName evidence="1">Uncharacterized protein</fullName>
    </submittedName>
</protein>
<reference evidence="1 2" key="1">
    <citation type="journal article" date="2019" name="Genome Biol. Evol.">
        <title>Day and night: Metabolic profiles and evolutionary relationships of six axenic non-marine cyanobacteria.</title>
        <authorList>
            <person name="Will S.E."/>
            <person name="Henke P."/>
            <person name="Boedeker C."/>
            <person name="Huang S."/>
            <person name="Brinkmann H."/>
            <person name="Rohde M."/>
            <person name="Jarek M."/>
            <person name="Friedl T."/>
            <person name="Seufert S."/>
            <person name="Schumacher M."/>
            <person name="Overmann J."/>
            <person name="Neumann-Schaal M."/>
            <person name="Petersen J."/>
        </authorList>
    </citation>
    <scope>NUCLEOTIDE SEQUENCE [LARGE SCALE GENOMIC DNA]</scope>
    <source>
        <strain evidence="1 2">SAG 1403-4b</strain>
    </source>
</reference>
<sequence>MTTFEELINYSFYIFEHNFIEFETAIDIYTEELYSQDIKAFDLRNRHIQAQKFEEVKRETARLLHNYLASWYSLKQQTYAAENSLDKSLTNDSLILEIKSKKEQMFTDNPENTFLQDLRNYIQHRSLPLIETKNSIGFKIGQDINIDHSLYLDTNKLLQWDKWTKDSKQYLSEHSEKIPIKQTIKSNFAHIQNFYQWLSGRLD</sequence>
<dbReference type="EMBL" id="RSCM01000020">
    <property type="protein sequence ID" value="RUS93178.1"/>
    <property type="molecule type" value="Genomic_DNA"/>
</dbReference>
<evidence type="ECO:0000313" key="2">
    <source>
        <dbReference type="Proteomes" id="UP000276103"/>
    </source>
</evidence>
<dbReference type="AlphaFoldDB" id="A0A3S1BXU1"/>
<name>A0A3S1BXU1_ANAVA</name>
<comment type="caution">
    <text evidence="1">The sequence shown here is derived from an EMBL/GenBank/DDBJ whole genome shotgun (WGS) entry which is preliminary data.</text>
</comment>
<dbReference type="Proteomes" id="UP000276103">
    <property type="component" value="Unassembled WGS sequence"/>
</dbReference>
<evidence type="ECO:0000313" key="1">
    <source>
        <dbReference type="EMBL" id="RUS93178.1"/>
    </source>
</evidence>
<gene>
    <name evidence="1" type="ORF">DSM107003_44940</name>
</gene>
<accession>A0A3S1BXU1</accession>
<dbReference type="OrthoDB" id="512781at2"/>